<protein>
    <submittedName>
        <fullName evidence="1">Uncharacterized protein</fullName>
    </submittedName>
</protein>
<dbReference type="EMBL" id="GBXM01023777">
    <property type="protein sequence ID" value="JAH84800.1"/>
    <property type="molecule type" value="Transcribed_RNA"/>
</dbReference>
<evidence type="ECO:0000313" key="1">
    <source>
        <dbReference type="EMBL" id="JAH84800.1"/>
    </source>
</evidence>
<name>A0A0E9W5G4_ANGAN</name>
<proteinExistence type="predicted"/>
<reference evidence="1" key="2">
    <citation type="journal article" date="2015" name="Fish Shellfish Immunol.">
        <title>Early steps in the European eel (Anguilla anguilla)-Vibrio vulnificus interaction in the gills: Role of the RtxA13 toxin.</title>
        <authorList>
            <person name="Callol A."/>
            <person name="Pajuelo D."/>
            <person name="Ebbesson L."/>
            <person name="Teles M."/>
            <person name="MacKenzie S."/>
            <person name="Amaro C."/>
        </authorList>
    </citation>
    <scope>NUCLEOTIDE SEQUENCE</scope>
</reference>
<sequence length="49" mass="5610">MCSSLCLPWPVSQCHCCKLIMSSLWRESLNRQSNASTARYKAQRAPQTH</sequence>
<organism evidence="1">
    <name type="scientific">Anguilla anguilla</name>
    <name type="common">European freshwater eel</name>
    <name type="synonym">Muraena anguilla</name>
    <dbReference type="NCBI Taxonomy" id="7936"/>
    <lineage>
        <taxon>Eukaryota</taxon>
        <taxon>Metazoa</taxon>
        <taxon>Chordata</taxon>
        <taxon>Craniata</taxon>
        <taxon>Vertebrata</taxon>
        <taxon>Euteleostomi</taxon>
        <taxon>Actinopterygii</taxon>
        <taxon>Neopterygii</taxon>
        <taxon>Teleostei</taxon>
        <taxon>Anguilliformes</taxon>
        <taxon>Anguillidae</taxon>
        <taxon>Anguilla</taxon>
    </lineage>
</organism>
<accession>A0A0E9W5G4</accession>
<reference evidence="1" key="1">
    <citation type="submission" date="2014-11" db="EMBL/GenBank/DDBJ databases">
        <authorList>
            <person name="Amaro Gonzalez C."/>
        </authorList>
    </citation>
    <scope>NUCLEOTIDE SEQUENCE</scope>
</reference>
<dbReference type="AlphaFoldDB" id="A0A0E9W5G4"/>